<evidence type="ECO:0000313" key="2">
    <source>
        <dbReference type="EMBL" id="GAL99419.1"/>
    </source>
</evidence>
<accession>A0A0A1W1V6</accession>
<dbReference type="EMBL" id="BBPI01000001">
    <property type="protein sequence ID" value="GAL99419.1"/>
    <property type="molecule type" value="Genomic_DNA"/>
</dbReference>
<proteinExistence type="predicted"/>
<evidence type="ECO:0000313" key="3">
    <source>
        <dbReference type="Proteomes" id="UP000032305"/>
    </source>
</evidence>
<dbReference type="AlphaFoldDB" id="A0A0A1W1V6"/>
<evidence type="ECO:0000256" key="1">
    <source>
        <dbReference type="SAM" id="MobiDB-lite"/>
    </source>
</evidence>
<protein>
    <submittedName>
        <fullName evidence="2">Uncharacterized protein</fullName>
    </submittedName>
</protein>
<reference evidence="2 3" key="1">
    <citation type="submission" date="2014-11" db="EMBL/GenBank/DDBJ databases">
        <title>Whole genome shotgun sequence of Sphingomonas parapaucimobilis NBRC 15100.</title>
        <authorList>
            <person name="Katano-Makiyama Y."/>
            <person name="Hosoyama A."/>
            <person name="Hashimoto M."/>
            <person name="Hosoyama Y."/>
            <person name="Noguchi M."/>
            <person name="Numata M."/>
            <person name="Tsuchikane K."/>
            <person name="Hirakata S."/>
            <person name="Uohara A."/>
            <person name="Shimodaira J."/>
            <person name="Ohji S."/>
            <person name="Ichikawa N."/>
            <person name="Kimura A."/>
            <person name="Yamazoe A."/>
            <person name="Fujita N."/>
        </authorList>
    </citation>
    <scope>NUCLEOTIDE SEQUENCE [LARGE SCALE GENOMIC DNA]</scope>
    <source>
        <strain evidence="2 3">NBRC 15100</strain>
    </source>
</reference>
<organism evidence="2 3">
    <name type="scientific">Sphingomonas parapaucimobilis NBRC 15100</name>
    <dbReference type="NCBI Taxonomy" id="1219049"/>
    <lineage>
        <taxon>Bacteria</taxon>
        <taxon>Pseudomonadati</taxon>
        <taxon>Pseudomonadota</taxon>
        <taxon>Alphaproteobacteria</taxon>
        <taxon>Sphingomonadales</taxon>
        <taxon>Sphingomonadaceae</taxon>
        <taxon>Sphingomonas</taxon>
    </lineage>
</organism>
<dbReference type="Proteomes" id="UP000032305">
    <property type="component" value="Unassembled WGS sequence"/>
</dbReference>
<comment type="caution">
    <text evidence="2">The sequence shown here is derived from an EMBL/GenBank/DDBJ whole genome shotgun (WGS) entry which is preliminary data.</text>
</comment>
<feature type="region of interest" description="Disordered" evidence="1">
    <location>
        <begin position="1"/>
        <end position="64"/>
    </location>
</feature>
<dbReference type="eggNOG" id="ENOG5033R2I">
    <property type="taxonomic scope" value="Bacteria"/>
</dbReference>
<keyword evidence="3" id="KW-1185">Reference proteome</keyword>
<feature type="compositionally biased region" description="Low complexity" evidence="1">
    <location>
        <begin position="39"/>
        <end position="53"/>
    </location>
</feature>
<sequence length="589" mass="61709">MVGAAAIAAAQDRPESLLPPGFGQPAAQPSTRPPPRSTPRPAMGSAPGATPVVTPTPAPTPADAVGALLDSLATPVPTPTPSPTPTMDAATVAEYELPASARRSLAVVGPAGPREGALDQTIFAGADGRVAEILMRRLSAPLPSRWTTILLRRALATHMVTPRGVNGADFAAERAWLLLRMGEAQVARAVVQSVDPASYTPKLYQVAMNALLAASDPAGLCPLADRGSAVTGLNGYRLAQGWCAALTGDGARATATVRQMRRQGGVEDFDLKLAEKLMGAGSARKAVSVDWGGADRLTVWRYGLATATGVTVPPDYLSYVGPQVRGWLATSASVPATERAGVIDQAATLGVISNAALVDFYSGLTDDDQASRAQTAIGNDLRNAYAAADEGQRLSAMLSLWGDNTPTPYGRLILTARAAARLPVMSDGREADRLVASMLSAGLDRSAARWREAVKQDSDAWAMIVLSDPDRQGQLAYDQVTGYNADALKQRMFFAGLAGLGRLSRADIEKGAEALDVRVGQRNAWTEALDQAVADEQTGMVVLLCAVGMQTGDWRGVPPQALYRIVEALRSVGLDTEARMIAAEAIART</sequence>
<name>A0A0A1W1V6_9SPHN</name>
<gene>
    <name evidence="2" type="ORF">SP5_001_01180</name>
</gene>